<gene>
    <name evidence="1" type="ORF">MM415A02558_0010</name>
    <name evidence="2" type="ORF">MM415B04129_0010</name>
</gene>
<reference evidence="2" key="1">
    <citation type="submission" date="2020-03" db="EMBL/GenBank/DDBJ databases">
        <title>The deep terrestrial virosphere.</title>
        <authorList>
            <person name="Holmfeldt K."/>
            <person name="Nilsson E."/>
            <person name="Simone D."/>
            <person name="Lopez-Fernandez M."/>
            <person name="Wu X."/>
            <person name="de Brujin I."/>
            <person name="Lundin D."/>
            <person name="Andersson A."/>
            <person name="Bertilsson S."/>
            <person name="Dopson M."/>
        </authorList>
    </citation>
    <scope>NUCLEOTIDE SEQUENCE</scope>
    <source>
        <strain evidence="1">MM415A02558</strain>
        <strain evidence="2">MM415B04129</strain>
    </source>
</reference>
<proteinExistence type="predicted"/>
<dbReference type="AlphaFoldDB" id="A0A6M3LF13"/>
<evidence type="ECO:0008006" key="3">
    <source>
        <dbReference type="Google" id="ProtNLM"/>
    </source>
</evidence>
<sequence length="96" mass="11350">MKLLTINHRDLTYEFRLLESVGVIQVTKANRFAYIMRRSVGLFSCNCPGAKYHRKCWHPTVVAQLLKQPRITEPWCQWAEEAALMQYERMSYGKNK</sequence>
<name>A0A6M3LF13_9ZZZZ</name>
<organism evidence="2">
    <name type="scientific">viral metagenome</name>
    <dbReference type="NCBI Taxonomy" id="1070528"/>
    <lineage>
        <taxon>unclassified sequences</taxon>
        <taxon>metagenomes</taxon>
        <taxon>organismal metagenomes</taxon>
    </lineage>
</organism>
<accession>A0A6M3LF13</accession>
<evidence type="ECO:0000313" key="2">
    <source>
        <dbReference type="EMBL" id="QJA93726.1"/>
    </source>
</evidence>
<dbReference type="EMBL" id="MT141989">
    <property type="protein sequence ID" value="QJA72934.1"/>
    <property type="molecule type" value="Genomic_DNA"/>
</dbReference>
<dbReference type="EMBL" id="MT143172">
    <property type="protein sequence ID" value="QJA93726.1"/>
    <property type="molecule type" value="Genomic_DNA"/>
</dbReference>
<evidence type="ECO:0000313" key="1">
    <source>
        <dbReference type="EMBL" id="QJA72934.1"/>
    </source>
</evidence>
<protein>
    <recommendedName>
        <fullName evidence="3">SWIM-type domain-containing protein</fullName>
    </recommendedName>
</protein>